<sequence length="645" mass="73161">MKRPYHERFSKRHLHGRKEDESSLALQRELGNLIVTSNLIDSALTKILELQRDQTALLSSVQYRVFYPSPKCTIVAFVSSPDCTQNPLPGQGDLVPSPLFDFLCTEEYKSVSINRAALTLFTSLHDHLSGLKTQLDHEISLIESNYLKKKKTLHISICVASSHYPLIGCDSTLNRKTVELVLLTEIEGQLIITGHSLGGSVASLFTLCLLEVINISKPKCRPFCITFGSPLIGGFGLQHSMWNSFFLHVVSNQDPVPGLFLPSGRSPPTSPHSQNTGYNPFGTYLLCSELGCACFDNPDLILGLLKVISSEVAGGLQDVDYGGILRNLKKRAICKGLPQVGERFADPFTAGIIMDLEIIGFDQTKLLQHNIDIETLISTMEEEARNPTKKNKAFDAKILNHKKKDMAGLEWYKKKSKDTNNGYYDCFKNWCSENPDNERDSKRENHIVLLSGSLKVYWEDMVAQVQRKPQKEGATFRTRWLYAGTVYRRMVEPLDIAVFYVEGGTDYMKNKRSAHYKLLQQWYEEDVKPPSGDKLDSKKQKVSSILTEDSCFWAHVEEAILSCELLKSANSTLEQRKSSWDNLVKFEKYIMEQINNYAVSPEIFLVKSSFMKWWGVYEDYIDTSNNSYGSPLISFMKNGRYTEYR</sequence>
<feature type="domain" description="Fungal lipase-type" evidence="7">
    <location>
        <begin position="182"/>
        <end position="260"/>
    </location>
</feature>
<reference evidence="9 10" key="1">
    <citation type="journal article" date="2018" name="PLoS Genet.">
        <title>Population sequencing reveals clonal diversity and ancestral inbreeding in the grapevine cultivar Chardonnay.</title>
        <authorList>
            <person name="Roach M.J."/>
            <person name="Johnson D.L."/>
            <person name="Bohlmann J."/>
            <person name="van Vuuren H.J."/>
            <person name="Jones S.J."/>
            <person name="Pretorius I.S."/>
            <person name="Schmidt S.A."/>
            <person name="Borneman A.R."/>
        </authorList>
    </citation>
    <scope>NUCLEOTIDE SEQUENCE [LARGE SCALE GENOMIC DNA]</scope>
    <source>
        <strain evidence="10">cv. Chardonnay</strain>
        <tissue evidence="9">Leaf</tissue>
    </source>
</reference>
<evidence type="ECO:0000256" key="6">
    <source>
        <dbReference type="ARBA" id="ARBA00023242"/>
    </source>
</evidence>
<dbReference type="GO" id="GO:0005737">
    <property type="term" value="C:cytoplasm"/>
    <property type="evidence" value="ECO:0007669"/>
    <property type="project" value="UniProtKB-SubCell"/>
</dbReference>
<dbReference type="EMBL" id="QGNW01001302">
    <property type="protein sequence ID" value="RVW46487.1"/>
    <property type="molecule type" value="Genomic_DNA"/>
</dbReference>
<dbReference type="SUPFAM" id="SSF53474">
    <property type="entry name" value="alpha/beta-Hydrolases"/>
    <property type="match status" value="1"/>
</dbReference>
<dbReference type="InterPro" id="IPR029058">
    <property type="entry name" value="AB_hydrolase_fold"/>
</dbReference>
<comment type="subcellular location">
    <subcellularLocation>
        <location evidence="2">Cytoplasm</location>
    </subcellularLocation>
    <subcellularLocation>
        <location evidence="1">Nucleus</location>
    </subcellularLocation>
</comment>
<organism evidence="9 10">
    <name type="scientific">Vitis vinifera</name>
    <name type="common">Grape</name>
    <dbReference type="NCBI Taxonomy" id="29760"/>
    <lineage>
        <taxon>Eukaryota</taxon>
        <taxon>Viridiplantae</taxon>
        <taxon>Streptophyta</taxon>
        <taxon>Embryophyta</taxon>
        <taxon>Tracheophyta</taxon>
        <taxon>Spermatophyta</taxon>
        <taxon>Magnoliopsida</taxon>
        <taxon>eudicotyledons</taxon>
        <taxon>Gunneridae</taxon>
        <taxon>Pentapetalae</taxon>
        <taxon>rosids</taxon>
        <taxon>Vitales</taxon>
        <taxon>Vitaceae</taxon>
        <taxon>Viteae</taxon>
        <taxon>Vitis</taxon>
    </lineage>
</organism>
<dbReference type="InterPro" id="IPR044603">
    <property type="entry name" value="SAG101-like"/>
</dbReference>
<keyword evidence="5" id="KW-0611">Plant defense</keyword>
<evidence type="ECO:0000256" key="2">
    <source>
        <dbReference type="ARBA" id="ARBA00004496"/>
    </source>
</evidence>
<evidence type="ECO:0000256" key="3">
    <source>
        <dbReference type="ARBA" id="ARBA00022490"/>
    </source>
</evidence>
<evidence type="ECO:0000256" key="4">
    <source>
        <dbReference type="ARBA" id="ARBA00022801"/>
    </source>
</evidence>
<evidence type="ECO:0000259" key="8">
    <source>
        <dbReference type="Pfam" id="PF18117"/>
    </source>
</evidence>
<name>A0A438EFJ7_VITVI</name>
<evidence type="ECO:0000256" key="5">
    <source>
        <dbReference type="ARBA" id="ARBA00022821"/>
    </source>
</evidence>
<evidence type="ECO:0000256" key="1">
    <source>
        <dbReference type="ARBA" id="ARBA00004123"/>
    </source>
</evidence>
<dbReference type="Pfam" id="PF01764">
    <property type="entry name" value="Lipase_3"/>
    <property type="match status" value="1"/>
</dbReference>
<proteinExistence type="predicted"/>
<comment type="caution">
    <text evidence="9">The sequence shown here is derived from an EMBL/GenBank/DDBJ whole genome shotgun (WGS) entry which is preliminary data.</text>
</comment>
<dbReference type="PANTHER" id="PTHR46898">
    <property type="entry name" value="SENESCENCE-ASSOCIATED CARBOXYLESTERASE 101"/>
    <property type="match status" value="1"/>
</dbReference>
<gene>
    <name evidence="9" type="primary">SAG101_12</name>
    <name evidence="9" type="ORF">CK203_067216</name>
</gene>
<accession>A0A438EFJ7</accession>
<evidence type="ECO:0000259" key="7">
    <source>
        <dbReference type="Pfam" id="PF01764"/>
    </source>
</evidence>
<dbReference type="Pfam" id="PF18117">
    <property type="entry name" value="EDS1_EP"/>
    <property type="match status" value="1"/>
</dbReference>
<dbReference type="PANTHER" id="PTHR46898:SF3">
    <property type="entry name" value="FUNGAL LIPASE-LIKE DOMAIN-CONTAINING PROTEIN"/>
    <property type="match status" value="1"/>
</dbReference>
<evidence type="ECO:0000313" key="10">
    <source>
        <dbReference type="Proteomes" id="UP000288805"/>
    </source>
</evidence>
<dbReference type="Proteomes" id="UP000288805">
    <property type="component" value="Unassembled WGS sequence"/>
</dbReference>
<feature type="domain" description="EDS1 EP" evidence="8">
    <location>
        <begin position="408"/>
        <end position="627"/>
    </location>
</feature>
<dbReference type="GO" id="GO:0006952">
    <property type="term" value="P:defense response"/>
    <property type="evidence" value="ECO:0007669"/>
    <property type="project" value="UniProtKB-KW"/>
</dbReference>
<keyword evidence="6" id="KW-0539">Nucleus</keyword>
<dbReference type="Gene3D" id="3.40.50.1820">
    <property type="entry name" value="alpha/beta hydrolase"/>
    <property type="match status" value="1"/>
</dbReference>
<dbReference type="GO" id="GO:0052689">
    <property type="term" value="F:carboxylic ester hydrolase activity"/>
    <property type="evidence" value="ECO:0007669"/>
    <property type="project" value="InterPro"/>
</dbReference>
<dbReference type="AlphaFoldDB" id="A0A438EFJ7"/>
<keyword evidence="3" id="KW-0963">Cytoplasm</keyword>
<dbReference type="GO" id="GO:0006629">
    <property type="term" value="P:lipid metabolic process"/>
    <property type="evidence" value="ECO:0007669"/>
    <property type="project" value="InterPro"/>
</dbReference>
<dbReference type="InterPro" id="IPR002921">
    <property type="entry name" value="Fungal_lipase-type"/>
</dbReference>
<dbReference type="GO" id="GO:0005634">
    <property type="term" value="C:nucleus"/>
    <property type="evidence" value="ECO:0007669"/>
    <property type="project" value="UniProtKB-SubCell"/>
</dbReference>
<protein>
    <submittedName>
        <fullName evidence="9">Senescence-associated carboxylesterase 101</fullName>
    </submittedName>
</protein>
<evidence type="ECO:0000313" key="9">
    <source>
        <dbReference type="EMBL" id="RVW46487.1"/>
    </source>
</evidence>
<dbReference type="InterPro" id="IPR041266">
    <property type="entry name" value="EDS1_EP"/>
</dbReference>
<keyword evidence="4" id="KW-0378">Hydrolase</keyword>